<evidence type="ECO:0000313" key="4">
    <source>
        <dbReference type="Proteomes" id="UP000604825"/>
    </source>
</evidence>
<feature type="domain" description="Ribulose bisphosphate carboxylase large subunit C-terminal" evidence="2">
    <location>
        <begin position="25"/>
        <end position="102"/>
    </location>
</feature>
<organism evidence="3 4">
    <name type="scientific">Miscanthus lutarioriparius</name>
    <dbReference type="NCBI Taxonomy" id="422564"/>
    <lineage>
        <taxon>Eukaryota</taxon>
        <taxon>Viridiplantae</taxon>
        <taxon>Streptophyta</taxon>
        <taxon>Embryophyta</taxon>
        <taxon>Tracheophyta</taxon>
        <taxon>Spermatophyta</taxon>
        <taxon>Magnoliopsida</taxon>
        <taxon>Liliopsida</taxon>
        <taxon>Poales</taxon>
        <taxon>Poaceae</taxon>
        <taxon>PACMAD clade</taxon>
        <taxon>Panicoideae</taxon>
        <taxon>Andropogonodae</taxon>
        <taxon>Andropogoneae</taxon>
        <taxon>Saccharinae</taxon>
        <taxon>Miscanthus</taxon>
    </lineage>
</organism>
<keyword evidence="4" id="KW-1185">Reference proteome</keyword>
<reference evidence="3" key="1">
    <citation type="submission" date="2020-10" db="EMBL/GenBank/DDBJ databases">
        <authorList>
            <person name="Han B."/>
            <person name="Lu T."/>
            <person name="Zhao Q."/>
            <person name="Huang X."/>
            <person name="Zhao Y."/>
        </authorList>
    </citation>
    <scope>NUCLEOTIDE SEQUENCE</scope>
</reference>
<proteinExistence type="predicted"/>
<dbReference type="Gene3D" id="3.20.20.110">
    <property type="entry name" value="Ribulose bisphosphate carboxylase, large subunit, C-terminal domain"/>
    <property type="match status" value="1"/>
</dbReference>
<dbReference type="OrthoDB" id="612643at2759"/>
<evidence type="ECO:0000313" key="3">
    <source>
        <dbReference type="EMBL" id="CAD6252410.1"/>
    </source>
</evidence>
<dbReference type="Proteomes" id="UP000604825">
    <property type="component" value="Unassembled WGS sequence"/>
</dbReference>
<dbReference type="GO" id="GO:0000287">
    <property type="term" value="F:magnesium ion binding"/>
    <property type="evidence" value="ECO:0007669"/>
    <property type="project" value="InterPro"/>
</dbReference>
<dbReference type="Pfam" id="PF00016">
    <property type="entry name" value="RuBisCO_large"/>
    <property type="match status" value="1"/>
</dbReference>
<dbReference type="InterPro" id="IPR033966">
    <property type="entry name" value="RuBisCO"/>
</dbReference>
<dbReference type="SUPFAM" id="SSF51649">
    <property type="entry name" value="RuBisCo, C-terminal domain"/>
    <property type="match status" value="1"/>
</dbReference>
<dbReference type="InterPro" id="IPR036376">
    <property type="entry name" value="RuBisCO_lsu_C_sf"/>
</dbReference>
<name>A0A811QA01_9POAL</name>
<dbReference type="PANTHER" id="PTHR42704:SF15">
    <property type="entry name" value="RIBULOSE BISPHOSPHATE CARBOXYLASE LARGE CHAIN"/>
    <property type="match status" value="1"/>
</dbReference>
<dbReference type="InterPro" id="IPR000685">
    <property type="entry name" value="RuBisCO_lsu_C"/>
</dbReference>
<evidence type="ECO:0000259" key="2">
    <source>
        <dbReference type="Pfam" id="PF00016"/>
    </source>
</evidence>
<protein>
    <recommendedName>
        <fullName evidence="2">Ribulose bisphosphate carboxylase large subunit C-terminal domain-containing protein</fullName>
    </recommendedName>
</protein>
<accession>A0A811QA01</accession>
<evidence type="ECO:0000256" key="1">
    <source>
        <dbReference type="ARBA" id="ARBA00022531"/>
    </source>
</evidence>
<gene>
    <name evidence="3" type="ORF">NCGR_LOCUS36062</name>
</gene>
<keyword evidence="1" id="KW-0602">Photosynthesis</keyword>
<dbReference type="EMBL" id="CAJGYO010000009">
    <property type="protein sequence ID" value="CAD6252410.1"/>
    <property type="molecule type" value="Genomic_DNA"/>
</dbReference>
<dbReference type="GO" id="GO:0015979">
    <property type="term" value="P:photosynthesis"/>
    <property type="evidence" value="ECO:0007669"/>
    <property type="project" value="UniProtKB-KW"/>
</dbReference>
<sequence length="114" mass="12346">MGGETVSRMRRGSRDSGKDWVMRLTVVDWASMLGVIPVASGDIHVWHMPTRTEIFGDDSVLQFGGGTLGHPWGNAFGAAANRVALEACVQARNQGRDLAHEGNEIIKVACKWIG</sequence>
<dbReference type="GO" id="GO:0016984">
    <property type="term" value="F:ribulose-bisphosphate carboxylase activity"/>
    <property type="evidence" value="ECO:0007669"/>
    <property type="project" value="InterPro"/>
</dbReference>
<dbReference type="AlphaFoldDB" id="A0A811QA01"/>
<dbReference type="PANTHER" id="PTHR42704">
    <property type="entry name" value="RIBULOSE BISPHOSPHATE CARBOXYLASE"/>
    <property type="match status" value="1"/>
</dbReference>
<comment type="caution">
    <text evidence="3">The sequence shown here is derived from an EMBL/GenBank/DDBJ whole genome shotgun (WGS) entry which is preliminary data.</text>
</comment>